<dbReference type="GO" id="GO:0070677">
    <property type="term" value="F:rRNA (cytosine-2'-O-)-methyltransferase activity"/>
    <property type="evidence" value="ECO:0007669"/>
    <property type="project" value="UniProtKB-UniRule"/>
</dbReference>
<dbReference type="Pfam" id="PF00590">
    <property type="entry name" value="TP_methylase"/>
    <property type="match status" value="1"/>
</dbReference>
<dbReference type="InterPro" id="IPR014777">
    <property type="entry name" value="4pyrrole_Mease_sub1"/>
</dbReference>
<feature type="domain" description="Tetrapyrrole methylase" evidence="7">
    <location>
        <begin position="9"/>
        <end position="204"/>
    </location>
</feature>
<evidence type="ECO:0000256" key="4">
    <source>
        <dbReference type="ARBA" id="ARBA00022679"/>
    </source>
</evidence>
<accession>A0A7X9DL42</accession>
<organism evidence="8 9">
    <name type="scientific">candidate division WWE3 bacterium</name>
    <dbReference type="NCBI Taxonomy" id="2053526"/>
    <lineage>
        <taxon>Bacteria</taxon>
        <taxon>Katanobacteria</taxon>
    </lineage>
</organism>
<name>A0A7X9DL42_UNCKA</name>
<dbReference type="PANTHER" id="PTHR46111">
    <property type="entry name" value="RIBOSOMAL RNA SMALL SUBUNIT METHYLTRANSFERASE I"/>
    <property type="match status" value="1"/>
</dbReference>
<sequence>MDEQRTATKLKIVSTPIGNMADITLRAIEELRDADVILSEDTRETDKLLKHFNIAGKENISYRDQNHDRIYPKIVSYLNDNKKVVLVSNSGTPLISDPGFKLGRDLIKDGYDIETIPGPSAVIAALTVSGLPTDKFTFLGFLPRTKGDRRKILKNFGDTEATLVIYESPFRILTLLEDIVSSLGNRQICMINDITKVYEKKWYGNVISLQNQLKNYKLKGEFVLVIAKDQFK</sequence>
<dbReference type="EMBL" id="JAAZNL010000038">
    <property type="protein sequence ID" value="NMB70195.1"/>
    <property type="molecule type" value="Genomic_DNA"/>
</dbReference>
<protein>
    <recommendedName>
        <fullName evidence="6">Ribosomal RNA small subunit methyltransferase I</fullName>
        <ecNumber evidence="6">2.1.1.198</ecNumber>
    </recommendedName>
    <alternativeName>
        <fullName evidence="6">16S rRNA 2'-O-ribose C1402 methyltransferase</fullName>
    </alternativeName>
    <alternativeName>
        <fullName evidence="6">rRNA (cytidine-2'-O-)-methyltransferase RsmI</fullName>
    </alternativeName>
</protein>
<evidence type="ECO:0000256" key="5">
    <source>
        <dbReference type="ARBA" id="ARBA00022691"/>
    </source>
</evidence>
<dbReference type="InterPro" id="IPR035996">
    <property type="entry name" value="4pyrrol_Methylase_sf"/>
</dbReference>
<dbReference type="PROSITE" id="PS01296">
    <property type="entry name" value="RSMI"/>
    <property type="match status" value="1"/>
</dbReference>
<dbReference type="PIRSF" id="PIRSF005917">
    <property type="entry name" value="MTase_YraL"/>
    <property type="match status" value="1"/>
</dbReference>
<evidence type="ECO:0000256" key="2">
    <source>
        <dbReference type="ARBA" id="ARBA00022552"/>
    </source>
</evidence>
<comment type="function">
    <text evidence="6">Catalyzes the 2'-O-methylation of the ribose of cytidine 1402 (C1402) in 16S rRNA.</text>
</comment>
<comment type="similarity">
    <text evidence="6">Belongs to the methyltransferase superfamily. RsmI family.</text>
</comment>
<evidence type="ECO:0000256" key="3">
    <source>
        <dbReference type="ARBA" id="ARBA00022603"/>
    </source>
</evidence>
<comment type="subcellular location">
    <subcellularLocation>
        <location evidence="6">Cytoplasm</location>
    </subcellularLocation>
</comment>
<evidence type="ECO:0000313" key="8">
    <source>
        <dbReference type="EMBL" id="NMB70195.1"/>
    </source>
</evidence>
<dbReference type="SUPFAM" id="SSF53790">
    <property type="entry name" value="Tetrapyrrole methylase"/>
    <property type="match status" value="1"/>
</dbReference>
<dbReference type="Gene3D" id="3.40.1010.10">
    <property type="entry name" value="Cobalt-precorrin-4 Transmethylase, Domain 1"/>
    <property type="match status" value="1"/>
</dbReference>
<proteinExistence type="inferred from homology"/>
<dbReference type="InterPro" id="IPR008189">
    <property type="entry name" value="rRNA_ssu_MeTfrase_I"/>
</dbReference>
<keyword evidence="4 6" id="KW-0808">Transferase</keyword>
<keyword evidence="5 6" id="KW-0949">S-adenosyl-L-methionine</keyword>
<dbReference type="PANTHER" id="PTHR46111:SF1">
    <property type="entry name" value="RIBOSOMAL RNA SMALL SUBUNIT METHYLTRANSFERASE I"/>
    <property type="match status" value="1"/>
</dbReference>
<keyword evidence="3 6" id="KW-0489">Methyltransferase</keyword>
<dbReference type="NCBIfam" id="TIGR00096">
    <property type="entry name" value="16S rRNA (cytidine(1402)-2'-O)-methyltransferase"/>
    <property type="match status" value="1"/>
</dbReference>
<dbReference type="GO" id="GO:0005737">
    <property type="term" value="C:cytoplasm"/>
    <property type="evidence" value="ECO:0007669"/>
    <property type="project" value="UniProtKB-SubCell"/>
</dbReference>
<comment type="catalytic activity">
    <reaction evidence="6">
        <text>cytidine(1402) in 16S rRNA + S-adenosyl-L-methionine = 2'-O-methylcytidine(1402) in 16S rRNA + S-adenosyl-L-homocysteine + H(+)</text>
        <dbReference type="Rhea" id="RHEA:42924"/>
        <dbReference type="Rhea" id="RHEA-COMP:10285"/>
        <dbReference type="Rhea" id="RHEA-COMP:10286"/>
        <dbReference type="ChEBI" id="CHEBI:15378"/>
        <dbReference type="ChEBI" id="CHEBI:57856"/>
        <dbReference type="ChEBI" id="CHEBI:59789"/>
        <dbReference type="ChEBI" id="CHEBI:74495"/>
        <dbReference type="ChEBI" id="CHEBI:82748"/>
        <dbReference type="EC" id="2.1.1.198"/>
    </reaction>
</comment>
<evidence type="ECO:0000313" key="9">
    <source>
        <dbReference type="Proteomes" id="UP000526033"/>
    </source>
</evidence>
<dbReference type="CDD" id="cd11648">
    <property type="entry name" value="RsmI"/>
    <property type="match status" value="1"/>
</dbReference>
<gene>
    <name evidence="6 8" type="primary">rsmI</name>
    <name evidence="8" type="ORF">GYA27_03280</name>
</gene>
<evidence type="ECO:0000256" key="6">
    <source>
        <dbReference type="HAMAP-Rule" id="MF_01877"/>
    </source>
</evidence>
<dbReference type="InterPro" id="IPR018063">
    <property type="entry name" value="SAM_MeTrfase_RsmI_CS"/>
</dbReference>
<dbReference type="InterPro" id="IPR014776">
    <property type="entry name" value="4pyrrole_Mease_sub2"/>
</dbReference>
<dbReference type="InterPro" id="IPR000878">
    <property type="entry name" value="4pyrrol_Mease"/>
</dbReference>
<keyword evidence="2 6" id="KW-0698">rRNA processing</keyword>
<reference evidence="8 9" key="1">
    <citation type="journal article" date="2020" name="Biotechnol. Biofuels">
        <title>New insights from the biogas microbiome by comprehensive genome-resolved metagenomics of nearly 1600 species originating from multiple anaerobic digesters.</title>
        <authorList>
            <person name="Campanaro S."/>
            <person name="Treu L."/>
            <person name="Rodriguez-R L.M."/>
            <person name="Kovalovszki A."/>
            <person name="Ziels R.M."/>
            <person name="Maus I."/>
            <person name="Zhu X."/>
            <person name="Kougias P.G."/>
            <person name="Basile A."/>
            <person name="Luo G."/>
            <person name="Schluter A."/>
            <person name="Konstantinidis K.T."/>
            <person name="Angelidaki I."/>
        </authorList>
    </citation>
    <scope>NUCLEOTIDE SEQUENCE [LARGE SCALE GENOMIC DNA]</scope>
    <source>
        <strain evidence="8">AS27yjCOA_165</strain>
    </source>
</reference>
<comment type="caution">
    <text evidence="8">The sequence shown here is derived from an EMBL/GenBank/DDBJ whole genome shotgun (WGS) entry which is preliminary data.</text>
</comment>
<dbReference type="AlphaFoldDB" id="A0A7X9DL42"/>
<dbReference type="FunFam" id="3.40.1010.10:FF:000007">
    <property type="entry name" value="Ribosomal RNA small subunit methyltransferase I"/>
    <property type="match status" value="1"/>
</dbReference>
<dbReference type="EC" id="2.1.1.198" evidence="6"/>
<keyword evidence="1 6" id="KW-0963">Cytoplasm</keyword>
<dbReference type="FunFam" id="3.30.950.10:FF:000002">
    <property type="entry name" value="Ribosomal RNA small subunit methyltransferase I"/>
    <property type="match status" value="1"/>
</dbReference>
<evidence type="ECO:0000259" key="7">
    <source>
        <dbReference type="Pfam" id="PF00590"/>
    </source>
</evidence>
<evidence type="ECO:0000256" key="1">
    <source>
        <dbReference type="ARBA" id="ARBA00022490"/>
    </source>
</evidence>
<dbReference type="HAMAP" id="MF_01877">
    <property type="entry name" value="16SrRNA_methyltr_I"/>
    <property type="match status" value="1"/>
</dbReference>
<dbReference type="Gene3D" id="3.30.950.10">
    <property type="entry name" value="Methyltransferase, Cobalt-precorrin-4 Transmethylase, Domain 2"/>
    <property type="match status" value="1"/>
</dbReference>
<dbReference type="Proteomes" id="UP000526033">
    <property type="component" value="Unassembled WGS sequence"/>
</dbReference>